<dbReference type="PANTHER" id="PTHR32322">
    <property type="entry name" value="INNER MEMBRANE TRANSPORTER"/>
    <property type="match status" value="1"/>
</dbReference>
<dbReference type="Pfam" id="PF00892">
    <property type="entry name" value="EamA"/>
    <property type="match status" value="2"/>
</dbReference>
<keyword evidence="3 6" id="KW-0812">Transmembrane</keyword>
<dbReference type="InterPro" id="IPR037185">
    <property type="entry name" value="EmrE-like"/>
</dbReference>
<dbReference type="EMBL" id="PCHH01000001">
    <property type="protein sequence ID" value="PKV04895.1"/>
    <property type="molecule type" value="Genomic_DNA"/>
</dbReference>
<evidence type="ECO:0000256" key="2">
    <source>
        <dbReference type="ARBA" id="ARBA00007362"/>
    </source>
</evidence>
<feature type="transmembrane region" description="Helical" evidence="6">
    <location>
        <begin position="270"/>
        <end position="289"/>
    </location>
</feature>
<organism evidence="8 10">
    <name type="scientific">Bifidobacterium pseudolongum subsp. globosum</name>
    <dbReference type="NCBI Taxonomy" id="1690"/>
    <lineage>
        <taxon>Bacteria</taxon>
        <taxon>Bacillati</taxon>
        <taxon>Actinomycetota</taxon>
        <taxon>Actinomycetes</taxon>
        <taxon>Bifidobacteriales</taxon>
        <taxon>Bifidobacteriaceae</taxon>
        <taxon>Bifidobacterium</taxon>
    </lineage>
</organism>
<keyword evidence="4 6" id="KW-1133">Transmembrane helix</keyword>
<dbReference type="Proteomes" id="UP000233730">
    <property type="component" value="Unassembled WGS sequence"/>
</dbReference>
<dbReference type="InterPro" id="IPR000620">
    <property type="entry name" value="EamA_dom"/>
</dbReference>
<dbReference type="GO" id="GO:0016020">
    <property type="term" value="C:membrane"/>
    <property type="evidence" value="ECO:0007669"/>
    <property type="project" value="UniProtKB-SubCell"/>
</dbReference>
<reference evidence="10 11" key="1">
    <citation type="submission" date="2017-10" db="EMBL/GenBank/DDBJ databases">
        <title>Bifidobacterium genomics.</title>
        <authorList>
            <person name="Lugli G.A."/>
            <person name="Milani C."/>
            <person name="Mancabelli L."/>
        </authorList>
    </citation>
    <scope>NUCLEOTIDE SEQUENCE [LARGE SCALE GENOMIC DNA]</scope>
    <source>
        <strain evidence="9 11">1520B</strain>
        <strain evidence="8 10">1524B</strain>
    </source>
</reference>
<gene>
    <name evidence="8" type="ORF">CQR46_0143</name>
    <name evidence="9" type="ORF">CQR50_0149</name>
</gene>
<comment type="similarity">
    <text evidence="2">Belongs to the EamA transporter family.</text>
</comment>
<evidence type="ECO:0000259" key="7">
    <source>
        <dbReference type="Pfam" id="PF00892"/>
    </source>
</evidence>
<feature type="transmembrane region" description="Helical" evidence="6">
    <location>
        <begin position="184"/>
        <end position="205"/>
    </location>
</feature>
<evidence type="ECO:0000313" key="11">
    <source>
        <dbReference type="Proteomes" id="UP000233762"/>
    </source>
</evidence>
<evidence type="ECO:0000313" key="9">
    <source>
        <dbReference type="EMBL" id="PKV04895.1"/>
    </source>
</evidence>
<dbReference type="EMBL" id="PCGZ01000001">
    <property type="protein sequence ID" value="PKU92567.1"/>
    <property type="molecule type" value="Genomic_DNA"/>
</dbReference>
<name>A0A2N3QLK8_9BIFI</name>
<evidence type="ECO:0000313" key="8">
    <source>
        <dbReference type="EMBL" id="PKU92567.1"/>
    </source>
</evidence>
<feature type="domain" description="EamA" evidence="7">
    <location>
        <begin position="58"/>
        <end position="197"/>
    </location>
</feature>
<comment type="caution">
    <text evidence="8">The sequence shown here is derived from an EMBL/GenBank/DDBJ whole genome shotgun (WGS) entry which is preliminary data.</text>
</comment>
<feature type="transmembrane region" description="Helical" evidence="6">
    <location>
        <begin position="310"/>
        <end position="342"/>
    </location>
</feature>
<evidence type="ECO:0000313" key="10">
    <source>
        <dbReference type="Proteomes" id="UP000233730"/>
    </source>
</evidence>
<feature type="transmembrane region" description="Helical" evidence="6">
    <location>
        <begin position="127"/>
        <end position="146"/>
    </location>
</feature>
<keyword evidence="5 6" id="KW-0472">Membrane</keyword>
<proteinExistence type="inferred from homology"/>
<dbReference type="PANTHER" id="PTHR32322:SF2">
    <property type="entry name" value="EAMA DOMAIN-CONTAINING PROTEIN"/>
    <property type="match status" value="1"/>
</dbReference>
<dbReference type="Proteomes" id="UP000233762">
    <property type="component" value="Unassembled WGS sequence"/>
</dbReference>
<feature type="transmembrane region" description="Helical" evidence="6">
    <location>
        <begin position="56"/>
        <end position="77"/>
    </location>
</feature>
<feature type="transmembrane region" description="Helical" evidence="6">
    <location>
        <begin position="239"/>
        <end position="258"/>
    </location>
</feature>
<dbReference type="InterPro" id="IPR050638">
    <property type="entry name" value="AA-Vitamin_Transporters"/>
</dbReference>
<sequence length="343" mass="36937">MTQQHGAGEPVQKGPAQRNVEKILKRSARVEQRDAAQELAAATQVEPNVAQTPRRMMAGIACTLVGGVLWGVNGSVSKILMEQYGASPMWVACVREIFAGLIFLACGAIGSPKAMRKAFTTVRDYPMYLVTALTCVTLVQVAYLFSIHWTNAGTATVLQTVNLLMVLGYVCVRGRRKPTVREVVGVALAFTGVWLLATGGDFGALSLPLPGLLWGLADAFACACLAIIPVKLIAKYGNFVVNGITFLISGLILTPFVRPWAHVPAFDTRGWWLLSFTVVVGTFVAFWLYMAGVVRIGSMRATMFGTIEPVAATVTAVLWTGAIFTPIDLIGFALILIMAFLVH</sequence>
<feature type="domain" description="EamA" evidence="7">
    <location>
        <begin position="210"/>
        <end position="342"/>
    </location>
</feature>
<accession>A0A2N3QLK8</accession>
<feature type="transmembrane region" description="Helical" evidence="6">
    <location>
        <begin position="97"/>
        <end position="115"/>
    </location>
</feature>
<comment type="subcellular location">
    <subcellularLocation>
        <location evidence="1">Membrane</location>
        <topology evidence="1">Multi-pass membrane protein</topology>
    </subcellularLocation>
</comment>
<evidence type="ECO:0000256" key="1">
    <source>
        <dbReference type="ARBA" id="ARBA00004141"/>
    </source>
</evidence>
<dbReference type="AlphaFoldDB" id="A0A2N3QLK8"/>
<dbReference type="SUPFAM" id="SSF103481">
    <property type="entry name" value="Multidrug resistance efflux transporter EmrE"/>
    <property type="match status" value="2"/>
</dbReference>
<evidence type="ECO:0000256" key="5">
    <source>
        <dbReference type="ARBA" id="ARBA00023136"/>
    </source>
</evidence>
<protein>
    <submittedName>
        <fullName evidence="8">Permease</fullName>
    </submittedName>
</protein>
<feature type="transmembrane region" description="Helical" evidence="6">
    <location>
        <begin position="152"/>
        <end position="172"/>
    </location>
</feature>
<evidence type="ECO:0000256" key="6">
    <source>
        <dbReference type="SAM" id="Phobius"/>
    </source>
</evidence>
<evidence type="ECO:0000256" key="4">
    <source>
        <dbReference type="ARBA" id="ARBA00022989"/>
    </source>
</evidence>
<evidence type="ECO:0000256" key="3">
    <source>
        <dbReference type="ARBA" id="ARBA00022692"/>
    </source>
</evidence>
<feature type="transmembrane region" description="Helical" evidence="6">
    <location>
        <begin position="211"/>
        <end position="232"/>
    </location>
</feature>